<dbReference type="GO" id="GO:0005634">
    <property type="term" value="C:nucleus"/>
    <property type="evidence" value="ECO:0007669"/>
    <property type="project" value="UniProtKB-SubCell"/>
</dbReference>
<proteinExistence type="predicted"/>
<feature type="domain" description="Histone methyltransferase Tudor" evidence="6">
    <location>
        <begin position="271"/>
        <end position="319"/>
    </location>
</feature>
<protein>
    <submittedName>
        <fullName evidence="8">Histone-lysine N-methyltransferase SETDB1-A</fullName>
    </submittedName>
</protein>
<feature type="compositionally biased region" description="Acidic residues" evidence="3">
    <location>
        <begin position="1"/>
        <end position="11"/>
    </location>
</feature>
<evidence type="ECO:0000259" key="5">
    <source>
        <dbReference type="Pfam" id="PF18358"/>
    </source>
</evidence>
<dbReference type="Pfam" id="PF18300">
    <property type="entry name" value="DUF5604"/>
    <property type="match status" value="1"/>
</dbReference>
<dbReference type="GO" id="GO:0070828">
    <property type="term" value="P:heterochromatin organization"/>
    <property type="evidence" value="ECO:0007669"/>
    <property type="project" value="TreeGrafter"/>
</dbReference>
<dbReference type="InParanoid" id="A0A2I4AYF4"/>
<feature type="compositionally biased region" description="Low complexity" evidence="3">
    <location>
        <begin position="139"/>
        <end position="178"/>
    </location>
</feature>
<dbReference type="InterPro" id="IPR051516">
    <property type="entry name" value="SETDB_methyltransferase"/>
</dbReference>
<dbReference type="InterPro" id="IPR041292">
    <property type="entry name" value="Tudor_4"/>
</dbReference>
<keyword evidence="7" id="KW-1185">Reference proteome</keyword>
<dbReference type="GO" id="GO:0046974">
    <property type="term" value="F:histone H3K9 methyltransferase activity"/>
    <property type="evidence" value="ECO:0007669"/>
    <property type="project" value="TreeGrafter"/>
</dbReference>
<gene>
    <name evidence="8" type="primary">LOC106515334</name>
</gene>
<dbReference type="Pfam" id="PF18359">
    <property type="entry name" value="Tudor_5"/>
    <property type="match status" value="1"/>
</dbReference>
<evidence type="ECO:0000259" key="6">
    <source>
        <dbReference type="Pfam" id="PF18359"/>
    </source>
</evidence>
<feature type="domain" description="DUF5604" evidence="4">
    <location>
        <begin position="211"/>
        <end position="263"/>
    </location>
</feature>
<evidence type="ECO:0000313" key="8">
    <source>
        <dbReference type="RefSeq" id="XP_013860509.1"/>
    </source>
</evidence>
<keyword evidence="2" id="KW-0539">Nucleus</keyword>
<feature type="compositionally biased region" description="Basic residues" evidence="3">
    <location>
        <begin position="115"/>
        <end position="127"/>
    </location>
</feature>
<name>A0A2I4AYF4_AUSLI</name>
<dbReference type="KEGG" id="alim:106515334"/>
<organism evidence="7 8">
    <name type="scientific">Austrofundulus limnaeus</name>
    <name type="common">Annual killifish</name>
    <dbReference type="NCBI Taxonomy" id="52670"/>
    <lineage>
        <taxon>Eukaryota</taxon>
        <taxon>Metazoa</taxon>
        <taxon>Chordata</taxon>
        <taxon>Craniata</taxon>
        <taxon>Vertebrata</taxon>
        <taxon>Euteleostomi</taxon>
        <taxon>Actinopterygii</taxon>
        <taxon>Neopterygii</taxon>
        <taxon>Teleostei</taxon>
        <taxon>Neoteleostei</taxon>
        <taxon>Acanthomorphata</taxon>
        <taxon>Ovalentaria</taxon>
        <taxon>Atherinomorphae</taxon>
        <taxon>Cyprinodontiformes</taxon>
        <taxon>Rivulidae</taxon>
        <taxon>Austrofundulus</taxon>
    </lineage>
</organism>
<dbReference type="InterPro" id="IPR040880">
    <property type="entry name" value="DUF5604"/>
</dbReference>
<evidence type="ECO:0000259" key="4">
    <source>
        <dbReference type="Pfam" id="PF18300"/>
    </source>
</evidence>
<evidence type="ECO:0000256" key="3">
    <source>
        <dbReference type="SAM" id="MobiDB-lite"/>
    </source>
</evidence>
<feature type="region of interest" description="Disordered" evidence="3">
    <location>
        <begin position="1"/>
        <end position="27"/>
    </location>
</feature>
<dbReference type="GeneID" id="106515334"/>
<sequence>MDVVMEVDECEANTQDVQDSSDDSEIMPKSDFRTFLSTNKSHSKTRHCENGHDVPQLKKRAVVLLTRLPEFTISALRPPTPQQFYSETESHLSSDSDKQWEPDSDSDSDFDISKKKQKTPKFKKSLLKHTPPPQKTNINSHSSCGNSTSSGSSSNNNNSTNSNSSSSNSNSTNNNNNSVTEGGPIIVSSAFAHSSTETTKVRPDLPEVEVKVGMTVLARRRAMLWQRGKVLEIVTKDDGRVKYKVNFEEKGKSLVSGHHIALDRPPKLEELYVGARVIIQSLDDESSFQPGILSELPSRKNRLRFLIFLDDHSVLYVSLPALHLVCRPLDDTLEDILDNTHKSFMKQYLKNWPFPHLTHYKMGQSINVDVNGVLAKCTVDAVDCSLMQVTFEENGQKDWVHRGSIRLEHMAKFLQMKEKGDAKDNSDPK</sequence>
<dbReference type="RefSeq" id="XP_013860509.1">
    <property type="nucleotide sequence ID" value="XM_014005055.1"/>
</dbReference>
<dbReference type="Proteomes" id="UP000192220">
    <property type="component" value="Unplaced"/>
</dbReference>
<feature type="compositionally biased region" description="Basic and acidic residues" evidence="3">
    <location>
        <begin position="88"/>
        <end position="101"/>
    </location>
</feature>
<feature type="region of interest" description="Disordered" evidence="3">
    <location>
        <begin position="78"/>
        <end position="183"/>
    </location>
</feature>
<dbReference type="Pfam" id="PF18358">
    <property type="entry name" value="Tudor_4"/>
    <property type="match status" value="1"/>
</dbReference>
<dbReference type="STRING" id="52670.A0A2I4AYF4"/>
<reference evidence="8" key="1">
    <citation type="submission" date="2025-08" db="UniProtKB">
        <authorList>
            <consortium name="RefSeq"/>
        </authorList>
    </citation>
    <scope>IDENTIFICATION</scope>
    <source>
        <strain evidence="8">Quisiro</strain>
        <tissue evidence="8">Liver</tissue>
    </source>
</reference>
<comment type="subcellular location">
    <subcellularLocation>
        <location evidence="1">Nucleus</location>
    </subcellularLocation>
</comment>
<evidence type="ECO:0000256" key="2">
    <source>
        <dbReference type="ARBA" id="ARBA00023242"/>
    </source>
</evidence>
<feature type="domain" description="Histone methyltransferase Tudor" evidence="5">
    <location>
        <begin position="361"/>
        <end position="408"/>
    </location>
</feature>
<evidence type="ECO:0000256" key="1">
    <source>
        <dbReference type="ARBA" id="ARBA00004123"/>
    </source>
</evidence>
<dbReference type="GO" id="GO:0010629">
    <property type="term" value="P:negative regulation of gene expression"/>
    <property type="evidence" value="ECO:0007669"/>
    <property type="project" value="TreeGrafter"/>
</dbReference>
<dbReference type="PANTHER" id="PTHR46024">
    <property type="entry name" value="HISTONE-LYSINE N-METHYLTRANSFERASE EGGLESS"/>
    <property type="match status" value="1"/>
</dbReference>
<dbReference type="AlphaFoldDB" id="A0A2I4AYF4"/>
<dbReference type="Gene3D" id="2.30.30.140">
    <property type="match status" value="2"/>
</dbReference>
<evidence type="ECO:0000313" key="7">
    <source>
        <dbReference type="Proteomes" id="UP000192220"/>
    </source>
</evidence>
<dbReference type="OrthoDB" id="5792673at2759"/>
<dbReference type="PANTHER" id="PTHR46024:SF1">
    <property type="entry name" value="HISTONE-LYSINE N-METHYLTRANSFERASE EGGLESS"/>
    <property type="match status" value="1"/>
</dbReference>
<dbReference type="InterPro" id="IPR041291">
    <property type="entry name" value="TUDOR_5"/>
</dbReference>
<accession>A0A2I4AYF4</accession>